<dbReference type="InterPro" id="IPR024072">
    <property type="entry name" value="DHFR-like_dom_sf"/>
</dbReference>
<proteinExistence type="predicted"/>
<gene>
    <name evidence="2" type="ORF">PROVALCAL_00924</name>
</gene>
<reference evidence="2 3" key="2">
    <citation type="submission" date="2008-10" db="EMBL/GenBank/DDBJ databases">
        <authorList>
            <person name="Fulton L."/>
            <person name="Clifton S."/>
            <person name="Fulton B."/>
            <person name="Xu J."/>
            <person name="Minx P."/>
            <person name="Pepin K.H."/>
            <person name="Johnson M."/>
            <person name="Bhonagiri V."/>
            <person name="Nash W.E."/>
            <person name="Mardis E.R."/>
            <person name="Wilson R.K."/>
        </authorList>
    </citation>
    <scope>NUCLEOTIDE SEQUENCE [LARGE SCALE GENOMIC DNA]</scope>
    <source>
        <strain evidence="2 3">DSM 30120</strain>
    </source>
</reference>
<evidence type="ECO:0000259" key="1">
    <source>
        <dbReference type="Pfam" id="PF01872"/>
    </source>
</evidence>
<dbReference type="PANTHER" id="PTHR38011">
    <property type="entry name" value="DIHYDROFOLATE REDUCTASE FAMILY PROTEIN (AFU_ORTHOLOGUE AFUA_8G06820)"/>
    <property type="match status" value="1"/>
</dbReference>
<dbReference type="EMBL" id="ABXW01000014">
    <property type="protein sequence ID" value="EEB47214.1"/>
    <property type="molecule type" value="Genomic_DNA"/>
</dbReference>
<dbReference type="GO" id="GO:0008703">
    <property type="term" value="F:5-amino-6-(5-phosphoribosylamino)uracil reductase activity"/>
    <property type="evidence" value="ECO:0007669"/>
    <property type="project" value="InterPro"/>
</dbReference>
<dbReference type="PANTHER" id="PTHR38011:SF11">
    <property type="entry name" value="2,5-DIAMINO-6-RIBOSYLAMINO-4(3H)-PYRIMIDINONE 5'-PHOSPHATE REDUCTASE"/>
    <property type="match status" value="1"/>
</dbReference>
<sequence length="180" mass="20416">MIMTTGHVFIATSLDGFIARDNGDIHWLLQLDSKGEDHGYDEFMANIDVIIMGRGTYESIKHIQPWFYHRPVIVLSKTLAQETIPDELIGKVYFLDLSPKEIMNKLESEGHHRAYIDGGKVIQSFISDGLINDLIITRIPILLGSGRPLFGEIPNDIHLRHIQTTTFASGFVQSHYEIQQ</sequence>
<dbReference type="Proteomes" id="UP000003729">
    <property type="component" value="Unassembled WGS sequence"/>
</dbReference>
<dbReference type="SUPFAM" id="SSF53597">
    <property type="entry name" value="Dihydrofolate reductase-like"/>
    <property type="match status" value="1"/>
</dbReference>
<dbReference type="AlphaFoldDB" id="B6XC62"/>
<comment type="caution">
    <text evidence="2">The sequence shown here is derived from an EMBL/GenBank/DDBJ whole genome shotgun (WGS) entry which is preliminary data.</text>
</comment>
<organism evidence="2 3">
    <name type="scientific">Providencia alcalifaciens DSM 30120</name>
    <dbReference type="NCBI Taxonomy" id="520999"/>
    <lineage>
        <taxon>Bacteria</taxon>
        <taxon>Pseudomonadati</taxon>
        <taxon>Pseudomonadota</taxon>
        <taxon>Gammaproteobacteria</taxon>
        <taxon>Enterobacterales</taxon>
        <taxon>Morganellaceae</taxon>
        <taxon>Providencia</taxon>
    </lineage>
</organism>
<dbReference type="Pfam" id="PF01872">
    <property type="entry name" value="RibD_C"/>
    <property type="match status" value="1"/>
</dbReference>
<evidence type="ECO:0000313" key="2">
    <source>
        <dbReference type="EMBL" id="EEB47214.1"/>
    </source>
</evidence>
<name>B6XC62_9GAMM</name>
<feature type="domain" description="Bacterial bifunctional deaminase-reductase C-terminal" evidence="1">
    <location>
        <begin position="8"/>
        <end position="172"/>
    </location>
</feature>
<dbReference type="Gene3D" id="3.40.430.10">
    <property type="entry name" value="Dihydrofolate Reductase, subunit A"/>
    <property type="match status" value="1"/>
</dbReference>
<protein>
    <submittedName>
        <fullName evidence="2">Riboflavin biosynthesis protein RibD C-terminal domain protein</fullName>
    </submittedName>
</protein>
<accession>B6XC62</accession>
<dbReference type="InterPro" id="IPR050765">
    <property type="entry name" value="Riboflavin_Biosynth_HTPR"/>
</dbReference>
<dbReference type="GO" id="GO:0009231">
    <property type="term" value="P:riboflavin biosynthetic process"/>
    <property type="evidence" value="ECO:0007669"/>
    <property type="project" value="InterPro"/>
</dbReference>
<reference evidence="2 3" key="1">
    <citation type="submission" date="2008-10" db="EMBL/GenBank/DDBJ databases">
        <title>Draft genome sequence of Providencia alcalifaciens (DSM 30120).</title>
        <authorList>
            <person name="Sudarsanam P."/>
            <person name="Ley R."/>
            <person name="Guruge J."/>
            <person name="Turnbaugh P.J."/>
            <person name="Mahowald M."/>
            <person name="Liep D."/>
            <person name="Gordon J."/>
        </authorList>
    </citation>
    <scope>NUCLEOTIDE SEQUENCE [LARGE SCALE GENOMIC DNA]</scope>
    <source>
        <strain evidence="2 3">DSM 30120</strain>
    </source>
</reference>
<dbReference type="eggNOG" id="COG0262">
    <property type="taxonomic scope" value="Bacteria"/>
</dbReference>
<evidence type="ECO:0000313" key="3">
    <source>
        <dbReference type="Proteomes" id="UP000003729"/>
    </source>
</evidence>
<dbReference type="InterPro" id="IPR002734">
    <property type="entry name" value="RibDG_C"/>
</dbReference>